<evidence type="ECO:0000256" key="2">
    <source>
        <dbReference type="ARBA" id="ARBA00022737"/>
    </source>
</evidence>
<dbReference type="PRINTS" id="PR00633">
    <property type="entry name" value="RCCNDNSATION"/>
</dbReference>
<keyword evidence="2" id="KW-0677">Repeat</keyword>
<dbReference type="PANTHER" id="PTHR45622:SF11">
    <property type="entry name" value="E3 UBIQUITIN-PROTEIN LIGASE HERC6-RELATED"/>
    <property type="match status" value="1"/>
</dbReference>
<dbReference type="Gene3D" id="2.130.10.30">
    <property type="entry name" value="Regulator of chromosome condensation 1/beta-lactamase-inhibitor protein II"/>
    <property type="match status" value="2"/>
</dbReference>
<evidence type="ECO:0000256" key="3">
    <source>
        <dbReference type="ARBA" id="ARBA00022786"/>
    </source>
</evidence>
<keyword evidence="6" id="KW-0812">Transmembrane</keyword>
<dbReference type="InterPro" id="IPR058923">
    <property type="entry name" value="RCC1-like_dom"/>
</dbReference>
<keyword evidence="3 4" id="KW-0833">Ubl conjugation pathway</keyword>
<reference evidence="9" key="1">
    <citation type="journal article" date="2004" name="Nature">
        <title>Genome duplication in the teleost fish Tetraodon nigroviridis reveals the early vertebrate proto-karyotype.</title>
        <authorList>
            <person name="Jaillon O."/>
            <person name="Aury J.-M."/>
            <person name="Brunet F."/>
            <person name="Petit J.-L."/>
            <person name="Stange-Thomann N."/>
            <person name="Mauceli E."/>
            <person name="Bouneau L."/>
            <person name="Fischer C."/>
            <person name="Ozouf-Costaz C."/>
            <person name="Bernot A."/>
            <person name="Nicaud S."/>
            <person name="Jaffe D."/>
            <person name="Fisher S."/>
            <person name="Lutfalla G."/>
            <person name="Dossat C."/>
            <person name="Segurens B."/>
            <person name="Dasilva C."/>
            <person name="Salanoubat M."/>
            <person name="Levy M."/>
            <person name="Boudet N."/>
            <person name="Castellano S."/>
            <person name="Anthouard V."/>
            <person name="Jubin C."/>
            <person name="Castelli V."/>
            <person name="Katinka M."/>
            <person name="Vacherie B."/>
            <person name="Biemont C."/>
            <person name="Skalli Z."/>
            <person name="Cattolico L."/>
            <person name="Poulain J."/>
            <person name="De Berardinis V."/>
            <person name="Cruaud C."/>
            <person name="Duprat S."/>
            <person name="Brottier P."/>
            <person name="Coutanceau J.-P."/>
            <person name="Gouzy J."/>
            <person name="Parra G."/>
            <person name="Lardier G."/>
            <person name="Chapple C."/>
            <person name="McKernan K.J."/>
            <person name="McEwan P."/>
            <person name="Bosak S."/>
            <person name="Kellis M."/>
            <person name="Volff J.-N."/>
            <person name="Guigo R."/>
            <person name="Zody M.C."/>
            <person name="Mesirov J."/>
            <person name="Lindblad-Toh K."/>
            <person name="Birren B."/>
            <person name="Nusbaum C."/>
            <person name="Kahn D."/>
            <person name="Robinson-Rechavi M."/>
            <person name="Laudet V."/>
            <person name="Schachter V."/>
            <person name="Quetier F."/>
            <person name="Saurin W."/>
            <person name="Scarpelli C."/>
            <person name="Wincker P."/>
            <person name="Lander E.S."/>
            <person name="Weissenbach J."/>
            <person name="Roest Crollius H."/>
        </authorList>
    </citation>
    <scope>NUCLEOTIDE SEQUENCE [LARGE SCALE GENOMIC DNA]</scope>
</reference>
<dbReference type="SUPFAM" id="SSF56204">
    <property type="entry name" value="Hect, E3 ligase catalytic domain"/>
    <property type="match status" value="1"/>
</dbReference>
<evidence type="ECO:0000256" key="5">
    <source>
        <dbReference type="PROSITE-ProRule" id="PRU00235"/>
    </source>
</evidence>
<dbReference type="InParanoid" id="H3C0L9"/>
<dbReference type="PANTHER" id="PTHR45622">
    <property type="entry name" value="UBIQUITIN-PROTEIN LIGASE E3A-RELATED"/>
    <property type="match status" value="1"/>
</dbReference>
<dbReference type="Pfam" id="PF25390">
    <property type="entry name" value="WD40_RLD"/>
    <property type="match status" value="1"/>
</dbReference>
<proteinExistence type="predicted"/>
<dbReference type="STRING" id="99883.ENSTNIP00000001785"/>
<dbReference type="PROSITE" id="PS00626">
    <property type="entry name" value="RCC1_2"/>
    <property type="match status" value="4"/>
</dbReference>
<accession>H3C0L9</accession>
<feature type="repeat" description="RCC1" evidence="5">
    <location>
        <begin position="96"/>
        <end position="147"/>
    </location>
</feature>
<feature type="domain" description="HECT" evidence="7">
    <location>
        <begin position="722"/>
        <end position="1022"/>
    </location>
</feature>
<feature type="repeat" description="RCC1" evidence="5">
    <location>
        <begin position="255"/>
        <end position="305"/>
    </location>
</feature>
<dbReference type="InterPro" id="IPR009091">
    <property type="entry name" value="RCC1/BLIP-II"/>
</dbReference>
<dbReference type="InterPro" id="IPR000408">
    <property type="entry name" value="Reg_chr_condens"/>
</dbReference>
<dbReference type="InterPro" id="IPR051709">
    <property type="entry name" value="Ub-ligase/GTPase-reg"/>
</dbReference>
<evidence type="ECO:0000256" key="1">
    <source>
        <dbReference type="ARBA" id="ARBA00022679"/>
    </source>
</evidence>
<feature type="repeat" description="RCC1" evidence="5">
    <location>
        <begin position="148"/>
        <end position="200"/>
    </location>
</feature>
<reference evidence="8" key="2">
    <citation type="submission" date="2025-08" db="UniProtKB">
        <authorList>
            <consortium name="Ensembl"/>
        </authorList>
    </citation>
    <scope>IDENTIFICATION</scope>
</reference>
<dbReference type="Proteomes" id="UP000007303">
    <property type="component" value="Unassembled WGS sequence"/>
</dbReference>
<evidence type="ECO:0000256" key="6">
    <source>
        <dbReference type="SAM" id="Phobius"/>
    </source>
</evidence>
<feature type="repeat" description="RCC1" evidence="5">
    <location>
        <begin position="1"/>
        <end position="45"/>
    </location>
</feature>
<organism evidence="8 9">
    <name type="scientific">Tetraodon nigroviridis</name>
    <name type="common">Spotted green pufferfish</name>
    <name type="synonym">Chelonodon nigroviridis</name>
    <dbReference type="NCBI Taxonomy" id="99883"/>
    <lineage>
        <taxon>Eukaryota</taxon>
        <taxon>Metazoa</taxon>
        <taxon>Chordata</taxon>
        <taxon>Craniata</taxon>
        <taxon>Vertebrata</taxon>
        <taxon>Euteleostomi</taxon>
        <taxon>Actinopterygii</taxon>
        <taxon>Neopterygii</taxon>
        <taxon>Teleostei</taxon>
        <taxon>Neoteleostei</taxon>
        <taxon>Acanthomorphata</taxon>
        <taxon>Eupercaria</taxon>
        <taxon>Tetraodontiformes</taxon>
        <taxon>Tetradontoidea</taxon>
        <taxon>Tetraodontidae</taxon>
        <taxon>Tetraodon</taxon>
    </lineage>
</organism>
<reference evidence="8" key="3">
    <citation type="submission" date="2025-09" db="UniProtKB">
        <authorList>
            <consortium name="Ensembl"/>
        </authorList>
    </citation>
    <scope>IDENTIFICATION</scope>
</reference>
<protein>
    <recommendedName>
        <fullName evidence="7">HECT domain-containing protein</fullName>
    </recommendedName>
</protein>
<sequence>MYCWGDSSSGQFGPRTATRPVSWTVPRTVIDISCGDRHILFLTEDGCVLSCGNNSDGQLGRKKKHKNKAPGCVEGLGHVVQISCGCNHSLAVDASGHVFSWGAAEDGQLGLNPNPLSGRPSMVTIPLRVPVVQVACGKSHSVALTTGGDVLSWGSNSYGQLGLGTEVPSQETPALVAGLVGVPVSQISAGATHTMFLTLAGLVYCCGANQSGQLGLNRVDEKGRFDVCMVPRLRPLGVCFISCGEAHTAALTMNGEVFTFGEGCHGQLGHGSTADELRPRLVESVGRHASQISCGSYHTLVLGSSGHIWAFGSGNKGQIGTGHQDDVLTPTMVELPWTTDDAAAAPTGLCSARVLAVGDLKISAGWNTNFAYVSTVQNPKRGQVTGRLNEARLQRWLRTTTPNTETENSNSEIKSVFFTSSSLVSSFTKAGISSIVFQKCFYKTGRSFSGPSLEAGALTVDLEAVCRAFDQLLAIPWIKKLFKTDTLMLSRTALNSPEIILILLACPLFQEETHVCHVWKIALVISDLKEKCLKALKDCWSSLMPPMLLKHILVFKNTLGFMLKNSLHVPVGKHVLEILKLLFQVGVICLLCCFLLSSVPLVLRGHFALLRCVCDERNWSMDIFIHFSFRLTRIKSPYCSYPFLLPLEFKVELFKASAFIEKVKLNLQNLFISTCMHLTLRRNHLVEDSFRQLAAADHCAFRKKLLVIFTDNRKVTNVNISDFFLHVFGHLIDPKSGMFMYNEDETLAWFPPKPKKKARIYFLFGVLCGLAFFHQNMVHLPFPLVLFKKLLRVKPSLDDLREFDPVRAESLRYLLEDCSPEEVESLDATFTVETWGGETVELDPSESGKPVTASNSRQQFVAAFVNHAFNASVESVFEEFKHKGSHHLLSLKIKVQSSKIQLTSKQIISEHIKNTVYEEPYDANHPNIVTFWEAFDRLSAEEKKHFLWFLTGSERVPLGGMKSIKMAVATLANATELALPESLTCYHLLMLPVYDSDSPDSISLMQSRLLQAIYNKSGFRRE</sequence>
<feature type="transmembrane region" description="Helical" evidence="6">
    <location>
        <begin position="581"/>
        <end position="603"/>
    </location>
</feature>
<dbReference type="Gene3D" id="3.90.1750.10">
    <property type="entry name" value="Hect, E3 ligase catalytic domains"/>
    <property type="match status" value="1"/>
</dbReference>
<keyword evidence="9" id="KW-1185">Reference proteome</keyword>
<evidence type="ECO:0000256" key="4">
    <source>
        <dbReference type="PROSITE-ProRule" id="PRU00104"/>
    </source>
</evidence>
<dbReference type="Gene3D" id="3.30.2410.10">
    <property type="entry name" value="Hect, E3 ligase catalytic domain"/>
    <property type="match status" value="1"/>
</dbReference>
<evidence type="ECO:0000313" key="9">
    <source>
        <dbReference type="Proteomes" id="UP000007303"/>
    </source>
</evidence>
<dbReference type="InterPro" id="IPR000569">
    <property type="entry name" value="HECT_dom"/>
</dbReference>
<dbReference type="PROSITE" id="PS50012">
    <property type="entry name" value="RCC1_3"/>
    <property type="match status" value="7"/>
</dbReference>
<feature type="repeat" description="RCC1" evidence="5">
    <location>
        <begin position="46"/>
        <end position="95"/>
    </location>
</feature>
<feature type="repeat" description="RCC1" evidence="5">
    <location>
        <begin position="201"/>
        <end position="254"/>
    </location>
</feature>
<keyword evidence="6" id="KW-0472">Membrane</keyword>
<keyword evidence="1" id="KW-0808">Transferase</keyword>
<dbReference type="PROSITE" id="PS50237">
    <property type="entry name" value="HECT"/>
    <property type="match status" value="1"/>
</dbReference>
<evidence type="ECO:0000313" key="8">
    <source>
        <dbReference type="Ensembl" id="ENSTNIP00000001785.1"/>
    </source>
</evidence>
<name>H3C0L9_TETNG</name>
<dbReference type="Gene3D" id="3.30.2160.10">
    <property type="entry name" value="Hect, E3 ligase catalytic domain"/>
    <property type="match status" value="1"/>
</dbReference>
<feature type="transmembrane region" description="Helical" evidence="6">
    <location>
        <begin position="760"/>
        <end position="782"/>
    </location>
</feature>
<feature type="repeat" description="RCC1" evidence="5">
    <location>
        <begin position="306"/>
        <end position="358"/>
    </location>
</feature>
<evidence type="ECO:0000259" key="7">
    <source>
        <dbReference type="PROSITE" id="PS50237"/>
    </source>
</evidence>
<dbReference type="GO" id="GO:0061630">
    <property type="term" value="F:ubiquitin protein ligase activity"/>
    <property type="evidence" value="ECO:0007669"/>
    <property type="project" value="TreeGrafter"/>
</dbReference>
<dbReference type="Ensembl" id="ENSTNIT00000000546.1">
    <property type="protein sequence ID" value="ENSTNIP00000001785.1"/>
    <property type="gene ID" value="ENSTNIG00000010295.1"/>
</dbReference>
<feature type="active site" description="Glycyl thioester intermediate" evidence="4">
    <location>
        <position position="985"/>
    </location>
</feature>
<keyword evidence="6" id="KW-1133">Transmembrane helix</keyword>
<dbReference type="Pfam" id="PF00632">
    <property type="entry name" value="HECT"/>
    <property type="match status" value="1"/>
</dbReference>
<dbReference type="AlphaFoldDB" id="H3C0L9"/>
<dbReference type="GeneTree" id="ENSGT00940000163989"/>
<dbReference type="SUPFAM" id="SSF50985">
    <property type="entry name" value="RCC1/BLIP-II"/>
    <property type="match status" value="1"/>
</dbReference>
<dbReference type="SMART" id="SM00119">
    <property type="entry name" value="HECTc"/>
    <property type="match status" value="1"/>
</dbReference>
<dbReference type="InterPro" id="IPR035983">
    <property type="entry name" value="Hect_E3_ubiquitin_ligase"/>
</dbReference>